<dbReference type="GeneID" id="103647347"/>
<dbReference type="GO" id="GO:0000774">
    <property type="term" value="F:adenyl-nucleotide exchange factor activity"/>
    <property type="evidence" value="ECO:0000318"/>
    <property type="project" value="GO_Central"/>
</dbReference>
<dbReference type="GO" id="GO:0005783">
    <property type="term" value="C:endoplasmic reticulum"/>
    <property type="evidence" value="ECO:0000318"/>
    <property type="project" value="GO_Central"/>
</dbReference>
<proteinExistence type="predicted"/>
<evidence type="ECO:0000313" key="3">
    <source>
        <dbReference type="EnsemblPlants" id="Zm00001eb097710_P003"/>
    </source>
</evidence>
<gene>
    <name evidence="3" type="primary">LOC103647347</name>
</gene>
<dbReference type="PANTHER" id="PTHR19316">
    <property type="entry name" value="PROTEIN FOLDING REGULATOR"/>
    <property type="match status" value="1"/>
</dbReference>
<protein>
    <recommendedName>
        <fullName evidence="2">Nucleotide exchange factor Fes1 domain-containing protein</fullName>
    </recommendedName>
</protein>
<dbReference type="AlphaFoldDB" id="A0A804MMJ7"/>
<dbReference type="Gene3D" id="1.25.10.10">
    <property type="entry name" value="Leucine-rich Repeat Variant"/>
    <property type="match status" value="1"/>
</dbReference>
<dbReference type="Gramene" id="Zm00001eb097710_T003">
    <property type="protein sequence ID" value="Zm00001eb097710_P003"/>
    <property type="gene ID" value="Zm00001eb097710"/>
</dbReference>
<feature type="chain" id="PRO_5032613695" description="Nucleotide exchange factor Fes1 domain-containing protein" evidence="1">
    <location>
        <begin position="37"/>
        <end position="334"/>
    </location>
</feature>
<dbReference type="InParanoid" id="A0A804MMJ7"/>
<evidence type="ECO:0000256" key="1">
    <source>
        <dbReference type="SAM" id="SignalP"/>
    </source>
</evidence>
<sequence>MTGAKQSRRCNLLTFFSTILATVLLLIFQRFSPTAAAVPQWRRGGTQEHIDVARGAEAVGHGQGRCEDSLRGGSSRWRRRRGFADGGRGTRVRLALQHAAVGNWYRLGTLRVLPHLLGNSDPDKLREKAAELVKLSAEELLKRQMEIKELMEKFKAPSDAELIKIAIADLNNSSLEDRQRALQELLILVEPIDNANGLLPLIQELGNADEGIRTTSAWVLGKASQDNVLVQNQINGYGALDRLVKMGYSSSGPEAAKALYTISSLIRDNEHGQELFLSENGYAMLQVEKGNHILNIKAKARLKCTNALFVCSTYCQPQTLVFGFRKRLCLYWHI</sequence>
<dbReference type="InterPro" id="IPR011989">
    <property type="entry name" value="ARM-like"/>
</dbReference>
<dbReference type="Proteomes" id="UP000007305">
    <property type="component" value="Chromosome 2"/>
</dbReference>
<reference evidence="4" key="1">
    <citation type="submission" date="2015-12" db="EMBL/GenBank/DDBJ databases">
        <title>Update maize B73 reference genome by single molecule sequencing technologies.</title>
        <authorList>
            <consortium name="Maize Genome Sequencing Project"/>
            <person name="Ware D."/>
        </authorList>
    </citation>
    <scope>NUCLEOTIDE SEQUENCE [LARGE SCALE GENOMIC DNA]</scope>
    <source>
        <strain evidence="4">cv. B73</strain>
    </source>
</reference>
<dbReference type="InterPro" id="IPR050693">
    <property type="entry name" value="Hsp70_NEF-Inhibitors"/>
</dbReference>
<dbReference type="PANTHER" id="PTHR19316:SF30">
    <property type="entry name" value="NUCLEOTIDE EXCHANGE FACTOR FES1 DOMAIN-CONTAINING PROTEIN"/>
    <property type="match status" value="1"/>
</dbReference>
<dbReference type="SUPFAM" id="SSF48371">
    <property type="entry name" value="ARM repeat"/>
    <property type="match status" value="1"/>
</dbReference>
<dbReference type="Pfam" id="PF08609">
    <property type="entry name" value="Fes1"/>
    <property type="match status" value="1"/>
</dbReference>
<dbReference type="EnsemblPlants" id="Zm00001eb097710_T003">
    <property type="protein sequence ID" value="Zm00001eb097710_P003"/>
    <property type="gene ID" value="Zm00001eb097710"/>
</dbReference>
<accession>A0A804MMJ7</accession>
<evidence type="ECO:0000259" key="2">
    <source>
        <dbReference type="Pfam" id="PF08609"/>
    </source>
</evidence>
<keyword evidence="4" id="KW-1185">Reference proteome</keyword>
<name>A0A804MMJ7_MAIZE</name>
<dbReference type="RefSeq" id="XP_020404063.1">
    <property type="nucleotide sequence ID" value="XM_020548474.1"/>
</dbReference>
<keyword evidence="1" id="KW-0732">Signal</keyword>
<evidence type="ECO:0000313" key="4">
    <source>
        <dbReference type="Proteomes" id="UP000007305"/>
    </source>
</evidence>
<feature type="domain" description="Nucleotide exchange factor Fes1" evidence="2">
    <location>
        <begin position="120"/>
        <end position="198"/>
    </location>
</feature>
<feature type="signal peptide" evidence="1">
    <location>
        <begin position="1"/>
        <end position="36"/>
    </location>
</feature>
<dbReference type="OrthoDB" id="10250458at2759"/>
<dbReference type="KEGG" id="zma:103647347"/>
<dbReference type="InterPro" id="IPR016024">
    <property type="entry name" value="ARM-type_fold"/>
</dbReference>
<organism evidence="3 4">
    <name type="scientific">Zea mays</name>
    <name type="common">Maize</name>
    <dbReference type="NCBI Taxonomy" id="4577"/>
    <lineage>
        <taxon>Eukaryota</taxon>
        <taxon>Viridiplantae</taxon>
        <taxon>Streptophyta</taxon>
        <taxon>Embryophyta</taxon>
        <taxon>Tracheophyta</taxon>
        <taxon>Spermatophyta</taxon>
        <taxon>Magnoliopsida</taxon>
        <taxon>Liliopsida</taxon>
        <taxon>Poales</taxon>
        <taxon>Poaceae</taxon>
        <taxon>PACMAD clade</taxon>
        <taxon>Panicoideae</taxon>
        <taxon>Andropogonodae</taxon>
        <taxon>Andropogoneae</taxon>
        <taxon>Tripsacinae</taxon>
        <taxon>Zea</taxon>
    </lineage>
</organism>
<reference evidence="3" key="2">
    <citation type="submission" date="2019-07" db="EMBL/GenBank/DDBJ databases">
        <authorList>
            <person name="Seetharam A."/>
            <person name="Woodhouse M."/>
            <person name="Cannon E."/>
        </authorList>
    </citation>
    <scope>NUCLEOTIDE SEQUENCE [LARGE SCALE GENOMIC DNA]</scope>
    <source>
        <strain evidence="3">cv. B73</strain>
    </source>
</reference>
<reference evidence="3" key="3">
    <citation type="submission" date="2021-05" db="UniProtKB">
        <authorList>
            <consortium name="EnsemblPlants"/>
        </authorList>
    </citation>
    <scope>IDENTIFICATION</scope>
    <source>
        <strain evidence="3">cv. B73</strain>
    </source>
</reference>
<dbReference type="InterPro" id="IPR013918">
    <property type="entry name" value="Nucleotide_exch_fac_Fes1"/>
</dbReference>